<evidence type="ECO:0000313" key="4">
    <source>
        <dbReference type="Proteomes" id="UP000187406"/>
    </source>
</evidence>
<reference evidence="4" key="1">
    <citation type="submission" date="2016-04" db="EMBL/GenBank/DDBJ databases">
        <title>Cephalotus genome sequencing.</title>
        <authorList>
            <person name="Fukushima K."/>
            <person name="Hasebe M."/>
            <person name="Fang X."/>
        </authorList>
    </citation>
    <scope>NUCLEOTIDE SEQUENCE [LARGE SCALE GENOMIC DNA]</scope>
    <source>
        <strain evidence="4">cv. St1</strain>
    </source>
</reference>
<dbReference type="Pfam" id="PF00436">
    <property type="entry name" value="SSB"/>
    <property type="match status" value="1"/>
</dbReference>
<dbReference type="FunCoup" id="A0A1Q3CBW5">
    <property type="interactions" value="296"/>
</dbReference>
<dbReference type="PROSITE" id="PS50935">
    <property type="entry name" value="SSB"/>
    <property type="match status" value="1"/>
</dbReference>
<proteinExistence type="predicted"/>
<comment type="caution">
    <text evidence="3">The sequence shown here is derived from an EMBL/GenBank/DDBJ whole genome shotgun (WGS) entry which is preliminary data.</text>
</comment>
<dbReference type="OrthoDB" id="1078367at2759"/>
<dbReference type="SUPFAM" id="SSF50249">
    <property type="entry name" value="Nucleic acid-binding proteins"/>
    <property type="match status" value="1"/>
</dbReference>
<dbReference type="STRING" id="3775.A0A1Q3CBW5"/>
<dbReference type="AlphaFoldDB" id="A0A1Q3CBW5"/>
<name>A0A1Q3CBW5_CEPFO</name>
<dbReference type="EMBL" id="BDDD01001664">
    <property type="protein sequence ID" value="GAV77719.1"/>
    <property type="molecule type" value="Genomic_DNA"/>
</dbReference>
<dbReference type="PANTHER" id="PTHR10302">
    <property type="entry name" value="SINGLE-STRANDED DNA-BINDING PROTEIN"/>
    <property type="match status" value="1"/>
</dbReference>
<dbReference type="PANTHER" id="PTHR10302:SF18">
    <property type="entry name" value="PROTEIN OSB1, MITOCHONDRIAL"/>
    <property type="match status" value="1"/>
</dbReference>
<dbReference type="InParanoid" id="A0A1Q3CBW5"/>
<organism evidence="3 4">
    <name type="scientific">Cephalotus follicularis</name>
    <name type="common">Albany pitcher plant</name>
    <dbReference type="NCBI Taxonomy" id="3775"/>
    <lineage>
        <taxon>Eukaryota</taxon>
        <taxon>Viridiplantae</taxon>
        <taxon>Streptophyta</taxon>
        <taxon>Embryophyta</taxon>
        <taxon>Tracheophyta</taxon>
        <taxon>Spermatophyta</taxon>
        <taxon>Magnoliopsida</taxon>
        <taxon>eudicotyledons</taxon>
        <taxon>Gunneridae</taxon>
        <taxon>Pentapetalae</taxon>
        <taxon>rosids</taxon>
        <taxon>fabids</taxon>
        <taxon>Oxalidales</taxon>
        <taxon>Cephalotaceae</taxon>
        <taxon>Cephalotus</taxon>
    </lineage>
</organism>
<evidence type="ECO:0000313" key="3">
    <source>
        <dbReference type="EMBL" id="GAV77719.1"/>
    </source>
</evidence>
<evidence type="ECO:0000256" key="2">
    <source>
        <dbReference type="PROSITE-ProRule" id="PRU00252"/>
    </source>
</evidence>
<dbReference type="Proteomes" id="UP000187406">
    <property type="component" value="Unassembled WGS sequence"/>
</dbReference>
<dbReference type="InterPro" id="IPR012340">
    <property type="entry name" value="NA-bd_OB-fold"/>
</dbReference>
<keyword evidence="1 2" id="KW-0238">DNA-binding</keyword>
<accession>A0A1Q3CBW5</accession>
<dbReference type="CDD" id="cd04496">
    <property type="entry name" value="SSB_OBF"/>
    <property type="match status" value="1"/>
</dbReference>
<protein>
    <submittedName>
        <fullName evidence="3">SSB domain-containing protein</fullName>
    </submittedName>
</protein>
<keyword evidence="4" id="KW-1185">Reference proteome</keyword>
<gene>
    <name evidence="3" type="ORF">CFOL_v3_21190</name>
</gene>
<dbReference type="GO" id="GO:0003697">
    <property type="term" value="F:single-stranded DNA binding"/>
    <property type="evidence" value="ECO:0007669"/>
    <property type="project" value="InterPro"/>
</dbReference>
<evidence type="ECO:0000256" key="1">
    <source>
        <dbReference type="ARBA" id="ARBA00023125"/>
    </source>
</evidence>
<dbReference type="InterPro" id="IPR000424">
    <property type="entry name" value="Primosome_PriB/ssb"/>
</dbReference>
<dbReference type="GO" id="GO:0006264">
    <property type="term" value="P:mitochondrial DNA replication"/>
    <property type="evidence" value="ECO:0007669"/>
    <property type="project" value="TreeGrafter"/>
</dbReference>
<dbReference type="GO" id="GO:0042645">
    <property type="term" value="C:mitochondrial nucleoid"/>
    <property type="evidence" value="ECO:0007669"/>
    <property type="project" value="TreeGrafter"/>
</dbReference>
<sequence>MKSINPSLIKKLTSYSLQNFAAFSSSATSHPRFSNFFCDNIGASSGSQVYKKALKSQPPTKISWQNHLENSVSFIGSVARPLRITNTKNGSFGVYTLLRVNNAADSNSFSIRVQMWGRLGKMCMKHLKPNDFIYVSGRLASYAIADDDGKLRYYYNVKAKEVNYVAQHLRGPAYQKSQESNSGKIFVAVVVVVMITDYLSPICLVSKSLLELVQKYLYSVAAKSQILNIGLEQGEAGMERYEDNLYLWQVFFTNPYEWWDNRNRKVNSRQPDFRHKDTGEALWLNPNDPPWIKRQLQLLDSRMAEHGEGENVCSHARVSMWVYDE</sequence>
<dbReference type="InterPro" id="IPR011344">
    <property type="entry name" value="ssDNA-bd"/>
</dbReference>
<dbReference type="Gene3D" id="2.40.50.140">
    <property type="entry name" value="Nucleic acid-binding proteins"/>
    <property type="match status" value="1"/>
</dbReference>